<keyword evidence="1" id="KW-0472">Membrane</keyword>
<evidence type="ECO:0000313" key="3">
    <source>
        <dbReference type="EMBL" id="RHZ46212.1"/>
    </source>
</evidence>
<feature type="domain" description="DUF7730" evidence="2">
    <location>
        <begin position="83"/>
        <end position="286"/>
    </location>
</feature>
<sequence length="383" mass="43122">MSVRAVAEQTAEILLITLLVIGLWFFWGVSLICNGLWYALHPTEVVKRIRTNGGRPPVALSRSRRSLSLPLRPQQENVQNRSHDQVQSLFFTRLVPEIRCMIYREILVASNAVHIRRTHRRLCSMPCRNLDRQGDTQSDTHRSCVHPLADDGTVLRRLPGEEPHQDQILPLLCSCRRVYTEAIGLLYKANRFHFDNPLTVQALPLCMVSRRLASIRYIRLDIRAFENRSIVAEVISSWEQACAVLAGINALEELVVTLRSLDKGTFYEPLPLWTLLEPLTKITASRSGGGVCSINYLVNEDDIKLDDPSGVLKVYNDPRSLSGNVARVQLALPPIMTKTAKVPGKAFLKAALFGEVSPPGRVVFNEQQPGWLKIYDQDGKLTQ</sequence>
<proteinExistence type="predicted"/>
<dbReference type="PANTHER" id="PTHR38790">
    <property type="entry name" value="2EXR DOMAIN-CONTAINING PROTEIN-RELATED"/>
    <property type="match status" value="1"/>
</dbReference>
<keyword evidence="4" id="KW-1185">Reference proteome</keyword>
<evidence type="ECO:0000259" key="2">
    <source>
        <dbReference type="Pfam" id="PF24864"/>
    </source>
</evidence>
<dbReference type="OrthoDB" id="4757095at2759"/>
<reference evidence="3" key="1">
    <citation type="submission" date="2018-08" db="EMBL/GenBank/DDBJ databases">
        <title>Draft genome sequence of azole-resistant Aspergillus thermomutatus (Neosartorya pseudofischeri) strain HMR AF 39, isolated from a human nasal aspirate.</title>
        <authorList>
            <person name="Parent-Michaud M."/>
            <person name="Dufresne P.J."/>
            <person name="Fournier E."/>
            <person name="Martineau C."/>
            <person name="Moreira S."/>
            <person name="Perkins V."/>
            <person name="De Repentigny L."/>
            <person name="Dufresne S.F."/>
        </authorList>
    </citation>
    <scope>NUCLEOTIDE SEQUENCE [LARGE SCALE GENOMIC DNA]</scope>
    <source>
        <strain evidence="3">HMR AF 39</strain>
    </source>
</reference>
<comment type="caution">
    <text evidence="3">The sequence shown here is derived from an EMBL/GenBank/DDBJ whole genome shotgun (WGS) entry which is preliminary data.</text>
</comment>
<name>A0A397G5B7_ASPTH</name>
<keyword evidence="1" id="KW-1133">Transmembrane helix</keyword>
<keyword evidence="1" id="KW-0812">Transmembrane</keyword>
<feature type="transmembrane region" description="Helical" evidence="1">
    <location>
        <begin position="12"/>
        <end position="40"/>
    </location>
</feature>
<organism evidence="3 4">
    <name type="scientific">Aspergillus thermomutatus</name>
    <name type="common">Neosartorya pseudofischeri</name>
    <dbReference type="NCBI Taxonomy" id="41047"/>
    <lineage>
        <taxon>Eukaryota</taxon>
        <taxon>Fungi</taxon>
        <taxon>Dikarya</taxon>
        <taxon>Ascomycota</taxon>
        <taxon>Pezizomycotina</taxon>
        <taxon>Eurotiomycetes</taxon>
        <taxon>Eurotiomycetidae</taxon>
        <taxon>Eurotiales</taxon>
        <taxon>Aspergillaceae</taxon>
        <taxon>Aspergillus</taxon>
        <taxon>Aspergillus subgen. Fumigati</taxon>
    </lineage>
</organism>
<dbReference type="STRING" id="41047.A0A397G5B7"/>
<evidence type="ECO:0000256" key="1">
    <source>
        <dbReference type="SAM" id="Phobius"/>
    </source>
</evidence>
<dbReference type="InterPro" id="IPR056632">
    <property type="entry name" value="DUF7730"/>
</dbReference>
<protein>
    <recommendedName>
        <fullName evidence="2">DUF7730 domain-containing protein</fullName>
    </recommendedName>
</protein>
<dbReference type="Proteomes" id="UP000215305">
    <property type="component" value="Unassembled WGS sequence"/>
</dbReference>
<dbReference type="EMBL" id="NKHU02000258">
    <property type="protein sequence ID" value="RHZ46212.1"/>
    <property type="molecule type" value="Genomic_DNA"/>
</dbReference>
<evidence type="ECO:0000313" key="4">
    <source>
        <dbReference type="Proteomes" id="UP000215305"/>
    </source>
</evidence>
<gene>
    <name evidence="3" type="ORF">CDV56_100655</name>
</gene>
<dbReference type="AlphaFoldDB" id="A0A397G5B7"/>
<dbReference type="GeneID" id="38122629"/>
<dbReference type="VEuPathDB" id="FungiDB:CDV56_100655"/>
<dbReference type="RefSeq" id="XP_026611047.1">
    <property type="nucleotide sequence ID" value="XM_026754274.1"/>
</dbReference>
<accession>A0A397G5B7</accession>
<dbReference type="Pfam" id="PF24864">
    <property type="entry name" value="DUF7730"/>
    <property type="match status" value="1"/>
</dbReference>